<dbReference type="RefSeq" id="WP_157399514.1">
    <property type="nucleotide sequence ID" value="NZ_WSEL01000009.1"/>
</dbReference>
<keyword evidence="8" id="KW-0902">Two-component regulatory system</keyword>
<organism evidence="12 13">
    <name type="scientific">Ramlibacter pinisoli</name>
    <dbReference type="NCBI Taxonomy" id="2682844"/>
    <lineage>
        <taxon>Bacteria</taxon>
        <taxon>Pseudomonadati</taxon>
        <taxon>Pseudomonadota</taxon>
        <taxon>Betaproteobacteria</taxon>
        <taxon>Burkholderiales</taxon>
        <taxon>Comamonadaceae</taxon>
        <taxon>Ramlibacter</taxon>
    </lineage>
</organism>
<evidence type="ECO:0000256" key="4">
    <source>
        <dbReference type="ARBA" id="ARBA00022679"/>
    </source>
</evidence>
<keyword evidence="7" id="KW-0067">ATP-binding</keyword>
<dbReference type="Proteomes" id="UP000469385">
    <property type="component" value="Unassembled WGS sequence"/>
</dbReference>
<keyword evidence="4" id="KW-0808">Transferase</keyword>
<dbReference type="InterPro" id="IPR036097">
    <property type="entry name" value="HisK_dim/P_sf"/>
</dbReference>
<evidence type="ECO:0000259" key="10">
    <source>
        <dbReference type="PROSITE" id="PS50109"/>
    </source>
</evidence>
<dbReference type="SMART" id="SM00387">
    <property type="entry name" value="HATPase_c"/>
    <property type="match status" value="1"/>
</dbReference>
<dbReference type="Gene3D" id="3.40.50.2300">
    <property type="match status" value="1"/>
</dbReference>
<protein>
    <recommendedName>
        <fullName evidence="2">histidine kinase</fullName>
        <ecNumber evidence="2">2.7.13.3</ecNumber>
    </recommendedName>
</protein>
<dbReference type="PANTHER" id="PTHR43065">
    <property type="entry name" value="SENSOR HISTIDINE KINASE"/>
    <property type="match status" value="1"/>
</dbReference>
<gene>
    <name evidence="12" type="ORF">GON04_18570</name>
</gene>
<dbReference type="InterPro" id="IPR036890">
    <property type="entry name" value="HATPase_C_sf"/>
</dbReference>
<feature type="domain" description="Response regulatory" evidence="11">
    <location>
        <begin position="620"/>
        <end position="730"/>
    </location>
</feature>
<dbReference type="AlphaFoldDB" id="A0A6N8IWW3"/>
<feature type="domain" description="Histidine kinase" evidence="10">
    <location>
        <begin position="384"/>
        <end position="598"/>
    </location>
</feature>
<dbReference type="SUPFAM" id="SSF47384">
    <property type="entry name" value="Homodimeric domain of signal transducing histidine kinase"/>
    <property type="match status" value="1"/>
</dbReference>
<dbReference type="InterPro" id="IPR004358">
    <property type="entry name" value="Sig_transdc_His_kin-like_C"/>
</dbReference>
<evidence type="ECO:0000256" key="6">
    <source>
        <dbReference type="ARBA" id="ARBA00022777"/>
    </source>
</evidence>
<accession>A0A6N8IWW3</accession>
<dbReference type="InterPro" id="IPR005467">
    <property type="entry name" value="His_kinase_dom"/>
</dbReference>
<evidence type="ECO:0000259" key="11">
    <source>
        <dbReference type="PROSITE" id="PS50110"/>
    </source>
</evidence>
<evidence type="ECO:0000256" key="9">
    <source>
        <dbReference type="PROSITE-ProRule" id="PRU00169"/>
    </source>
</evidence>
<sequence length="746" mass="79055">MPVTARLKTSSIRTRLILLVLAVWLPAAAGLALQARATYLQQEHLARDNLRLLADALNTAIETELDKKVVLARALATTRTLQARDIAGFDAQARLAAQGSGSSVVLVDRTHLYVYTALPAPQVVQRLPGAPFVTDGPGVFYAPRGAVTGLPVIAAFAPETGTRPPQFNVGVPFRAGEMQALLARQSFPTGGVASVLDEQQRVMGRSRDAARWIGTTASNTELRAMARQRRSGYVESTTLDGVASLTYLAPPNRYGWTALVALPASTLLHSAGRLTGQAVGVSAALLAIGLLLAVAMSRRISAPVRELERAAGELLAQRVPQPLRTGLAEADRVGAVLHDAGVRSREAGQLLESRVAQAVAEVQEAQAKLFDARKHEAIGRLTGGVAHDFNNLLQTISMGLQVVQRSVGEGRHTRSLDAALAACAKAADQVRQLLAFGRAQALQPRAVSLADLLLRTRELTERALGERIRLLADIDPDLPPVFVDPTQLELALLNLVFNARDALPNGGTVTVRGRLEAPDPAAGRSLVKVDVVDDGTGMDGETLARVFEPYFTTKPVGAGSGLGLPQVQAFARQSGGDARIVSTPGQGTCVSMLLPAAGADVPPPASAEAQTIDPQGASLRILLVEDDLLVGSVVPAALVHEGHAVTLCTSADEALAVLQRGEAFDVLFTDIVMPGRLTGLELVEWTRAHRPGMPALVASGYSTQRPLPGLSVLRKPYAIEDLLRALQLAVRTHRREPERLNPVAPA</sequence>
<evidence type="ECO:0000256" key="1">
    <source>
        <dbReference type="ARBA" id="ARBA00000085"/>
    </source>
</evidence>
<dbReference type="SMART" id="SM00388">
    <property type="entry name" value="HisKA"/>
    <property type="match status" value="1"/>
</dbReference>
<dbReference type="PRINTS" id="PR00344">
    <property type="entry name" value="BCTRLSENSOR"/>
</dbReference>
<evidence type="ECO:0000313" key="12">
    <source>
        <dbReference type="EMBL" id="MVQ31469.1"/>
    </source>
</evidence>
<evidence type="ECO:0000256" key="3">
    <source>
        <dbReference type="ARBA" id="ARBA00022553"/>
    </source>
</evidence>
<dbReference type="GO" id="GO:0000155">
    <property type="term" value="F:phosphorelay sensor kinase activity"/>
    <property type="evidence" value="ECO:0007669"/>
    <property type="project" value="InterPro"/>
</dbReference>
<dbReference type="SUPFAM" id="SSF55874">
    <property type="entry name" value="ATPase domain of HSP90 chaperone/DNA topoisomerase II/histidine kinase"/>
    <property type="match status" value="1"/>
</dbReference>
<dbReference type="InterPro" id="IPR011006">
    <property type="entry name" value="CheY-like_superfamily"/>
</dbReference>
<dbReference type="PROSITE" id="PS50109">
    <property type="entry name" value="HIS_KIN"/>
    <property type="match status" value="1"/>
</dbReference>
<dbReference type="PROSITE" id="PS50110">
    <property type="entry name" value="RESPONSE_REGULATORY"/>
    <property type="match status" value="1"/>
</dbReference>
<keyword evidence="6" id="KW-0418">Kinase</keyword>
<comment type="catalytic activity">
    <reaction evidence="1">
        <text>ATP + protein L-histidine = ADP + protein N-phospho-L-histidine.</text>
        <dbReference type="EC" id="2.7.13.3"/>
    </reaction>
</comment>
<name>A0A6N8IWW3_9BURK</name>
<comment type="caution">
    <text evidence="12">The sequence shown here is derived from an EMBL/GenBank/DDBJ whole genome shotgun (WGS) entry which is preliminary data.</text>
</comment>
<dbReference type="SUPFAM" id="SSF52172">
    <property type="entry name" value="CheY-like"/>
    <property type="match status" value="1"/>
</dbReference>
<evidence type="ECO:0000256" key="2">
    <source>
        <dbReference type="ARBA" id="ARBA00012438"/>
    </source>
</evidence>
<evidence type="ECO:0000256" key="5">
    <source>
        <dbReference type="ARBA" id="ARBA00022741"/>
    </source>
</evidence>
<keyword evidence="5" id="KW-0547">Nucleotide-binding</keyword>
<dbReference type="CDD" id="cd18774">
    <property type="entry name" value="PDC2_HK_sensor"/>
    <property type="match status" value="1"/>
</dbReference>
<proteinExistence type="predicted"/>
<dbReference type="Pfam" id="PF00072">
    <property type="entry name" value="Response_reg"/>
    <property type="match status" value="1"/>
</dbReference>
<dbReference type="Gene3D" id="1.10.287.130">
    <property type="match status" value="1"/>
</dbReference>
<evidence type="ECO:0000256" key="7">
    <source>
        <dbReference type="ARBA" id="ARBA00022840"/>
    </source>
</evidence>
<dbReference type="Pfam" id="PF02518">
    <property type="entry name" value="HATPase_c"/>
    <property type="match status" value="1"/>
</dbReference>
<dbReference type="PANTHER" id="PTHR43065:SF46">
    <property type="entry name" value="C4-DICARBOXYLATE TRANSPORT SENSOR PROTEIN DCTB"/>
    <property type="match status" value="1"/>
</dbReference>
<dbReference type="Gene3D" id="3.30.565.10">
    <property type="entry name" value="Histidine kinase-like ATPase, C-terminal domain"/>
    <property type="match status" value="1"/>
</dbReference>
<keyword evidence="3 9" id="KW-0597">Phosphoprotein</keyword>
<reference evidence="12 13" key="1">
    <citation type="submission" date="2019-12" db="EMBL/GenBank/DDBJ databases">
        <authorList>
            <person name="Huq M.A."/>
        </authorList>
    </citation>
    <scope>NUCLEOTIDE SEQUENCE [LARGE SCALE GENOMIC DNA]</scope>
    <source>
        <strain evidence="12 13">MAH-25</strain>
    </source>
</reference>
<evidence type="ECO:0000256" key="8">
    <source>
        <dbReference type="ARBA" id="ARBA00023012"/>
    </source>
</evidence>
<dbReference type="InterPro" id="IPR003661">
    <property type="entry name" value="HisK_dim/P_dom"/>
</dbReference>
<dbReference type="EMBL" id="WSEL01000009">
    <property type="protein sequence ID" value="MVQ31469.1"/>
    <property type="molecule type" value="Genomic_DNA"/>
</dbReference>
<dbReference type="EC" id="2.7.13.3" evidence="2"/>
<dbReference type="InterPro" id="IPR003594">
    <property type="entry name" value="HATPase_dom"/>
</dbReference>
<evidence type="ECO:0000313" key="13">
    <source>
        <dbReference type="Proteomes" id="UP000469385"/>
    </source>
</evidence>
<dbReference type="SMART" id="SM00448">
    <property type="entry name" value="REC"/>
    <property type="match status" value="1"/>
</dbReference>
<dbReference type="GO" id="GO:0005524">
    <property type="term" value="F:ATP binding"/>
    <property type="evidence" value="ECO:0007669"/>
    <property type="project" value="UniProtKB-KW"/>
</dbReference>
<feature type="modified residue" description="4-aspartylphosphate" evidence="9">
    <location>
        <position position="670"/>
    </location>
</feature>
<dbReference type="InterPro" id="IPR001789">
    <property type="entry name" value="Sig_transdc_resp-reg_receiver"/>
</dbReference>
<keyword evidence="13" id="KW-1185">Reference proteome</keyword>